<comment type="caution">
    <text evidence="2">The sequence shown here is derived from an EMBL/GenBank/DDBJ whole genome shotgun (WGS) entry which is preliminary data.</text>
</comment>
<evidence type="ECO:0000313" key="2">
    <source>
        <dbReference type="EMBL" id="MFC4357718.1"/>
    </source>
</evidence>
<keyword evidence="3" id="KW-1185">Reference proteome</keyword>
<dbReference type="EMBL" id="JBHSDS010000003">
    <property type="protein sequence ID" value="MFC4357718.1"/>
    <property type="molecule type" value="Genomic_DNA"/>
</dbReference>
<dbReference type="InterPro" id="IPR029044">
    <property type="entry name" value="Nucleotide-diphossugar_trans"/>
</dbReference>
<protein>
    <submittedName>
        <fullName evidence="2">Glycosyltransferase</fullName>
        <ecNumber evidence="2">2.4.-.-</ecNumber>
    </submittedName>
</protein>
<dbReference type="Pfam" id="PF00535">
    <property type="entry name" value="Glycos_transf_2"/>
    <property type="match status" value="1"/>
</dbReference>
<keyword evidence="2" id="KW-0328">Glycosyltransferase</keyword>
<evidence type="ECO:0000259" key="1">
    <source>
        <dbReference type="Pfam" id="PF00535"/>
    </source>
</evidence>
<dbReference type="PANTHER" id="PTHR43685">
    <property type="entry name" value="GLYCOSYLTRANSFERASE"/>
    <property type="match status" value="1"/>
</dbReference>
<dbReference type="Gene3D" id="3.90.550.10">
    <property type="entry name" value="Spore Coat Polysaccharide Biosynthesis Protein SpsA, Chain A"/>
    <property type="match status" value="1"/>
</dbReference>
<dbReference type="RefSeq" id="WP_390208707.1">
    <property type="nucleotide sequence ID" value="NZ_JBHSDS010000003.1"/>
</dbReference>
<dbReference type="AlphaFoldDB" id="A0ABD5PAF6"/>
<dbReference type="SUPFAM" id="SSF53448">
    <property type="entry name" value="Nucleotide-diphospho-sugar transferases"/>
    <property type="match status" value="1"/>
</dbReference>
<reference evidence="2 3" key="1">
    <citation type="journal article" date="2019" name="Int. J. Syst. Evol. Microbiol.">
        <title>The Global Catalogue of Microorganisms (GCM) 10K type strain sequencing project: providing services to taxonomists for standard genome sequencing and annotation.</title>
        <authorList>
            <consortium name="The Broad Institute Genomics Platform"/>
            <consortium name="The Broad Institute Genome Sequencing Center for Infectious Disease"/>
            <person name="Wu L."/>
            <person name="Ma J."/>
        </authorList>
    </citation>
    <scope>NUCLEOTIDE SEQUENCE [LARGE SCALE GENOMIC DNA]</scope>
    <source>
        <strain evidence="2 3">CGMCC 1.12553</strain>
    </source>
</reference>
<keyword evidence="2" id="KW-0808">Transferase</keyword>
<gene>
    <name evidence="2" type="ORF">ACFO0N_07115</name>
</gene>
<accession>A0ABD5PAF6</accession>
<dbReference type="Proteomes" id="UP001595921">
    <property type="component" value="Unassembled WGS sequence"/>
</dbReference>
<organism evidence="2 3">
    <name type="scientific">Halobium salinum</name>
    <dbReference type="NCBI Taxonomy" id="1364940"/>
    <lineage>
        <taxon>Archaea</taxon>
        <taxon>Methanobacteriati</taxon>
        <taxon>Methanobacteriota</taxon>
        <taxon>Stenosarchaea group</taxon>
        <taxon>Halobacteria</taxon>
        <taxon>Halobacteriales</taxon>
        <taxon>Haloferacaceae</taxon>
        <taxon>Halobium</taxon>
    </lineage>
</organism>
<sequence length="349" mass="39490">MTDDVLSIVRGDDYADLHHILISMEFKSGMSNKPEDALTAVLTSTPETERSETFPLQMKRFSVIVPVYNDGTGIRDTLESLLEVRYPRDRHEILVVDNGSTDDTKAVVESFAAEYAHVVALEETDIQSSYAARNTGVRRSTGELVAFVDSDMTVDASWLRDLDAVFQATDYSYVAGDVELYVPDGQDSVWSEYSLATGFPVRHYVSELHFSPTCCLTVRHSVFDDVGLFAEDLESGGDFEFGQRVFRAGYSQRFAGDVTYYHPARATFGQHLKKARRLGRGAEQRYRNHRDTLGGRPWYHLFNFLPPNPAQFVERVNSHQTPQKMATFYMIECVLKIASFVGRVEERTD</sequence>
<dbReference type="InterPro" id="IPR050834">
    <property type="entry name" value="Glycosyltransf_2"/>
</dbReference>
<dbReference type="InterPro" id="IPR001173">
    <property type="entry name" value="Glyco_trans_2-like"/>
</dbReference>
<feature type="domain" description="Glycosyltransferase 2-like" evidence="1">
    <location>
        <begin position="62"/>
        <end position="226"/>
    </location>
</feature>
<proteinExistence type="predicted"/>
<dbReference type="EC" id="2.4.-.-" evidence="2"/>
<dbReference type="PANTHER" id="PTHR43685:SF2">
    <property type="entry name" value="GLYCOSYLTRANSFERASE 2-LIKE DOMAIN-CONTAINING PROTEIN"/>
    <property type="match status" value="1"/>
</dbReference>
<name>A0ABD5PAF6_9EURY</name>
<evidence type="ECO:0000313" key="3">
    <source>
        <dbReference type="Proteomes" id="UP001595921"/>
    </source>
</evidence>
<dbReference type="GO" id="GO:0016757">
    <property type="term" value="F:glycosyltransferase activity"/>
    <property type="evidence" value="ECO:0007669"/>
    <property type="project" value="UniProtKB-KW"/>
</dbReference>